<dbReference type="GO" id="GO:0005524">
    <property type="term" value="F:ATP binding"/>
    <property type="evidence" value="ECO:0007669"/>
    <property type="project" value="UniProtKB-KW"/>
</dbReference>
<evidence type="ECO:0000256" key="7">
    <source>
        <dbReference type="ARBA" id="ARBA00022692"/>
    </source>
</evidence>
<evidence type="ECO:0000256" key="4">
    <source>
        <dbReference type="ARBA" id="ARBA00022475"/>
    </source>
</evidence>
<dbReference type="InterPro" id="IPR003660">
    <property type="entry name" value="HAMP_dom"/>
</dbReference>
<keyword evidence="14" id="KW-0175">Coiled coil</keyword>
<dbReference type="EMBL" id="WVIC01000021">
    <property type="protein sequence ID" value="NCJ07091.1"/>
    <property type="molecule type" value="Genomic_DNA"/>
</dbReference>
<keyword evidence="10" id="KW-0067">ATP-binding</keyword>
<evidence type="ECO:0000256" key="15">
    <source>
        <dbReference type="SAM" id="Phobius"/>
    </source>
</evidence>
<dbReference type="InterPro" id="IPR029151">
    <property type="entry name" value="Sensor-like_sf"/>
</dbReference>
<dbReference type="InterPro" id="IPR035965">
    <property type="entry name" value="PAS-like_dom_sf"/>
</dbReference>
<evidence type="ECO:0000256" key="12">
    <source>
        <dbReference type="ARBA" id="ARBA00023012"/>
    </source>
</evidence>
<keyword evidence="12" id="KW-0902">Two-component regulatory system</keyword>
<evidence type="ECO:0000259" key="17">
    <source>
        <dbReference type="PROSITE" id="PS50113"/>
    </source>
</evidence>
<dbReference type="Pfam" id="PF13426">
    <property type="entry name" value="PAS_9"/>
    <property type="match status" value="1"/>
</dbReference>
<evidence type="ECO:0000256" key="6">
    <source>
        <dbReference type="ARBA" id="ARBA00022679"/>
    </source>
</evidence>
<evidence type="ECO:0000259" key="18">
    <source>
        <dbReference type="PROSITE" id="PS50885"/>
    </source>
</evidence>
<proteinExistence type="predicted"/>
<dbReference type="CDD" id="cd06225">
    <property type="entry name" value="HAMP"/>
    <property type="match status" value="1"/>
</dbReference>
<accession>A0A8K2A019</accession>
<dbReference type="Gene3D" id="6.10.340.10">
    <property type="match status" value="1"/>
</dbReference>
<dbReference type="SUPFAM" id="SSF55785">
    <property type="entry name" value="PYP-like sensor domain (PAS domain)"/>
    <property type="match status" value="1"/>
</dbReference>
<evidence type="ECO:0000256" key="8">
    <source>
        <dbReference type="ARBA" id="ARBA00022741"/>
    </source>
</evidence>
<dbReference type="PROSITE" id="PS50112">
    <property type="entry name" value="PAS"/>
    <property type="match status" value="1"/>
</dbReference>
<dbReference type="GO" id="GO:0004673">
    <property type="term" value="F:protein histidine kinase activity"/>
    <property type="evidence" value="ECO:0007669"/>
    <property type="project" value="UniProtKB-EC"/>
</dbReference>
<keyword evidence="9" id="KW-0418">Kinase</keyword>
<evidence type="ECO:0000256" key="5">
    <source>
        <dbReference type="ARBA" id="ARBA00022553"/>
    </source>
</evidence>
<evidence type="ECO:0000256" key="1">
    <source>
        <dbReference type="ARBA" id="ARBA00000085"/>
    </source>
</evidence>
<keyword evidence="4" id="KW-1003">Cell membrane</keyword>
<dbReference type="PROSITE" id="PS50113">
    <property type="entry name" value="PAC"/>
    <property type="match status" value="1"/>
</dbReference>
<evidence type="ECO:0000256" key="14">
    <source>
        <dbReference type="SAM" id="Coils"/>
    </source>
</evidence>
<dbReference type="GO" id="GO:0005886">
    <property type="term" value="C:plasma membrane"/>
    <property type="evidence" value="ECO:0007669"/>
    <property type="project" value="UniProtKB-SubCell"/>
</dbReference>
<keyword evidence="7 15" id="KW-0812">Transmembrane</keyword>
<name>A0A8K2A019_9CYAN</name>
<feature type="domain" description="HAMP" evidence="18">
    <location>
        <begin position="373"/>
        <end position="425"/>
    </location>
</feature>
<reference evidence="19" key="1">
    <citation type="submission" date="2019-12" db="EMBL/GenBank/DDBJ databases">
        <title>High-Quality draft genome sequences of three cyanobacteria isolated from the limestone walls of the Old Cathedral of Coimbra.</title>
        <authorList>
            <person name="Tiago I."/>
            <person name="Soares F."/>
            <person name="Portugal A."/>
        </authorList>
    </citation>
    <scope>NUCLEOTIDE SEQUENCE [LARGE SCALE GENOMIC DNA]</scope>
    <source>
        <strain evidence="19">C</strain>
    </source>
</reference>
<evidence type="ECO:0000259" key="16">
    <source>
        <dbReference type="PROSITE" id="PS50112"/>
    </source>
</evidence>
<dbReference type="Gene3D" id="3.30.450.20">
    <property type="entry name" value="PAS domain"/>
    <property type="match status" value="2"/>
</dbReference>
<keyword evidence="11 15" id="KW-1133">Transmembrane helix</keyword>
<sequence>MIGKTMGSSLGKLRLRTTLVVPFIIQIIAAVGLVGLIVNRSGQQAVNDVASQLRTELTNRITEKLTTYTAAPKTINRLNASAVAQGDLDILTPRGEYLFWEQMQIYPTLSYVYCGDEQGAFFGVSRASEADGGQVILHFSNATTNFIRQDFGFDPQGNRAAQIGTLDQPYDPRARPWYQAAKATQQAVWSDVYLAFATGFPTITASMPVYDRQDNQLIGVCATDFFLPREVNHFLKNLQIGKTGTAFIMERSGQLIATSSEEPMVAERGGASERLLATASPNATIQATAEHLTRRFRELDQIQSIQQLDFTLDGEPHYVQAMPFQDDNLDWLVVLAIPESDFMAQIHESRRNAVALALVALGVAITIGILTARWVTLPLLRLSQASNELAEGQLEQPVNPSPIIEIDTLAASFNGMAAQLKESFDALRLAEENYRSIFENALEGIFQSSPTGEFISANPALARIYGYDSPGEMIASVTNIGKQLYVDPEKRAEFRTLLTKQDAVKNFEYRCYCKDGGMVWVEVDARVVKDSRGQVLYYEGIVQDISDRKRREEQLRKQLAELQIEIDHKKREQEVAMLTESNYFQEVQQEVAEINLDEFWS</sequence>
<dbReference type="GO" id="GO:0000160">
    <property type="term" value="P:phosphorelay signal transduction system"/>
    <property type="evidence" value="ECO:0007669"/>
    <property type="project" value="UniProtKB-KW"/>
</dbReference>
<dbReference type="InterPro" id="IPR001610">
    <property type="entry name" value="PAC"/>
</dbReference>
<dbReference type="NCBIfam" id="TIGR00229">
    <property type="entry name" value="sensory_box"/>
    <property type="match status" value="1"/>
</dbReference>
<dbReference type="CDD" id="cd00130">
    <property type="entry name" value="PAS"/>
    <property type="match status" value="1"/>
</dbReference>
<dbReference type="SUPFAM" id="SSF158472">
    <property type="entry name" value="HAMP domain-like"/>
    <property type="match status" value="1"/>
</dbReference>
<dbReference type="InterPro" id="IPR000014">
    <property type="entry name" value="PAS"/>
</dbReference>
<keyword evidence="13 15" id="KW-0472">Membrane</keyword>
<feature type="domain" description="PAC" evidence="17">
    <location>
        <begin position="505"/>
        <end position="557"/>
    </location>
</feature>
<dbReference type="InterPro" id="IPR033479">
    <property type="entry name" value="dCache_1"/>
</dbReference>
<dbReference type="InterPro" id="IPR000700">
    <property type="entry name" value="PAS-assoc_C"/>
</dbReference>
<evidence type="ECO:0000256" key="11">
    <source>
        <dbReference type="ARBA" id="ARBA00022989"/>
    </source>
</evidence>
<dbReference type="Pfam" id="PF02743">
    <property type="entry name" value="dCache_1"/>
    <property type="match status" value="1"/>
</dbReference>
<dbReference type="SMART" id="SM00304">
    <property type="entry name" value="HAMP"/>
    <property type="match status" value="1"/>
</dbReference>
<dbReference type="PANTHER" id="PTHR43304:SF1">
    <property type="entry name" value="PAC DOMAIN-CONTAINING PROTEIN"/>
    <property type="match status" value="1"/>
</dbReference>
<organism evidence="19 20">
    <name type="scientific">Petrachloros mirabilis ULC683</name>
    <dbReference type="NCBI Taxonomy" id="2781853"/>
    <lineage>
        <taxon>Bacteria</taxon>
        <taxon>Bacillati</taxon>
        <taxon>Cyanobacteriota</taxon>
        <taxon>Cyanophyceae</taxon>
        <taxon>Synechococcales</taxon>
        <taxon>Petrachlorosaceae</taxon>
        <taxon>Petrachloros</taxon>
        <taxon>Petrachloros mirabilis</taxon>
    </lineage>
</organism>
<dbReference type="AlphaFoldDB" id="A0A8K2A019"/>
<evidence type="ECO:0000256" key="10">
    <source>
        <dbReference type="ARBA" id="ARBA00022840"/>
    </source>
</evidence>
<feature type="domain" description="PAS" evidence="16">
    <location>
        <begin position="430"/>
        <end position="467"/>
    </location>
</feature>
<comment type="caution">
    <text evidence="19">The sequence shown here is derived from an EMBL/GenBank/DDBJ whole genome shotgun (WGS) entry which is preliminary data.</text>
</comment>
<feature type="transmembrane region" description="Helical" evidence="15">
    <location>
        <begin position="353"/>
        <end position="375"/>
    </location>
</feature>
<evidence type="ECO:0000256" key="2">
    <source>
        <dbReference type="ARBA" id="ARBA00004651"/>
    </source>
</evidence>
<dbReference type="InterPro" id="IPR052162">
    <property type="entry name" value="Sensor_kinase/Photoreceptor"/>
</dbReference>
<dbReference type="SUPFAM" id="SSF103190">
    <property type="entry name" value="Sensory domain-like"/>
    <property type="match status" value="1"/>
</dbReference>
<evidence type="ECO:0000256" key="3">
    <source>
        <dbReference type="ARBA" id="ARBA00012438"/>
    </source>
</evidence>
<keyword evidence="5" id="KW-0597">Phosphoprotein</keyword>
<feature type="coiled-coil region" evidence="14">
    <location>
        <begin position="545"/>
        <end position="572"/>
    </location>
</feature>
<comment type="catalytic activity">
    <reaction evidence="1">
        <text>ATP + protein L-histidine = ADP + protein N-phospho-L-histidine.</text>
        <dbReference type="EC" id="2.7.13.3"/>
    </reaction>
</comment>
<dbReference type="Proteomes" id="UP000607397">
    <property type="component" value="Unassembled WGS sequence"/>
</dbReference>
<evidence type="ECO:0000313" key="19">
    <source>
        <dbReference type="EMBL" id="NCJ07091.1"/>
    </source>
</evidence>
<dbReference type="PROSITE" id="PS50885">
    <property type="entry name" value="HAMP"/>
    <property type="match status" value="1"/>
</dbReference>
<keyword evidence="20" id="KW-1185">Reference proteome</keyword>
<keyword evidence="6" id="KW-0808">Transferase</keyword>
<protein>
    <recommendedName>
        <fullName evidence="3">histidine kinase</fullName>
        <ecNumber evidence="3">2.7.13.3</ecNumber>
    </recommendedName>
</protein>
<evidence type="ECO:0000256" key="13">
    <source>
        <dbReference type="ARBA" id="ARBA00023136"/>
    </source>
</evidence>
<feature type="transmembrane region" description="Helical" evidence="15">
    <location>
        <begin position="20"/>
        <end position="38"/>
    </location>
</feature>
<evidence type="ECO:0000313" key="20">
    <source>
        <dbReference type="Proteomes" id="UP000607397"/>
    </source>
</evidence>
<dbReference type="Pfam" id="PF00672">
    <property type="entry name" value="HAMP"/>
    <property type="match status" value="1"/>
</dbReference>
<keyword evidence="8" id="KW-0547">Nucleotide-binding</keyword>
<comment type="subcellular location">
    <subcellularLocation>
        <location evidence="2">Cell membrane</location>
        <topology evidence="2">Multi-pass membrane protein</topology>
    </subcellularLocation>
</comment>
<dbReference type="SMART" id="SM00086">
    <property type="entry name" value="PAC"/>
    <property type="match status" value="1"/>
</dbReference>
<evidence type="ECO:0000256" key="9">
    <source>
        <dbReference type="ARBA" id="ARBA00022777"/>
    </source>
</evidence>
<dbReference type="PANTHER" id="PTHR43304">
    <property type="entry name" value="PHYTOCHROME-LIKE PROTEIN CPH1"/>
    <property type="match status" value="1"/>
</dbReference>
<dbReference type="CDD" id="cd12913">
    <property type="entry name" value="PDC1_MCP_like"/>
    <property type="match status" value="1"/>
</dbReference>
<gene>
    <name evidence="19" type="ORF">GS597_11340</name>
</gene>
<dbReference type="EC" id="2.7.13.3" evidence="3"/>